<organism evidence="1 2">
    <name type="scientific">[Clostridium] polysaccharolyticum</name>
    <dbReference type="NCBI Taxonomy" id="29364"/>
    <lineage>
        <taxon>Bacteria</taxon>
        <taxon>Bacillati</taxon>
        <taxon>Bacillota</taxon>
        <taxon>Clostridia</taxon>
        <taxon>Lachnospirales</taxon>
        <taxon>Lachnospiraceae</taxon>
    </lineage>
</organism>
<dbReference type="RefSeq" id="WP_092477180.1">
    <property type="nucleotide sequence ID" value="NZ_FOHN01000006.1"/>
</dbReference>
<gene>
    <name evidence="1" type="ORF">SAMN04487772_1068</name>
</gene>
<proteinExistence type="predicted"/>
<accession>A0A1I0AT57</accession>
<reference evidence="1 2" key="1">
    <citation type="submission" date="2016-10" db="EMBL/GenBank/DDBJ databases">
        <authorList>
            <person name="de Groot N.N."/>
        </authorList>
    </citation>
    <scope>NUCLEOTIDE SEQUENCE [LARGE SCALE GENOMIC DNA]</scope>
    <source>
        <strain evidence="1 2">DSM 1801</strain>
    </source>
</reference>
<sequence>MNYDLYYPVTIQRQEAYIKDYLKTNGIEDLIWISENRDFAEQERYKEKDEVDDSLKNSVSVLEEGNWIKQLFSEEDSLSAAQKYDQRLKENLEVLTKLYLEGLEEAGINNLSEARELWKKIKKQSDIDNAHAMYLSSDNWPFSVFHKIIDDILELLDGDFEMGSKLLTAGMQDVRTSVFADLSGKYEGADRETYIKSVCESGLYIKKDGVIPLFAYIAETGKKVDVLKSDEIKEQYESAKETVLKTLNDEKKDKMRKLIEAYELLFADRVTYDIYEYYGFYAFIRHALIRKTKKIIALEKSEEEARAFWYLASTYQFDKIDF</sequence>
<dbReference type="STRING" id="29364.SAMN04487772_1068"/>
<evidence type="ECO:0000313" key="2">
    <source>
        <dbReference type="Proteomes" id="UP000199800"/>
    </source>
</evidence>
<protein>
    <submittedName>
        <fullName evidence="1">Uncharacterized protein</fullName>
    </submittedName>
</protein>
<dbReference type="AlphaFoldDB" id="A0A1I0AT57"/>
<keyword evidence="2" id="KW-1185">Reference proteome</keyword>
<dbReference type="Proteomes" id="UP000199800">
    <property type="component" value="Unassembled WGS sequence"/>
</dbReference>
<dbReference type="EMBL" id="FOHN01000006">
    <property type="protein sequence ID" value="SES96954.1"/>
    <property type="molecule type" value="Genomic_DNA"/>
</dbReference>
<name>A0A1I0AT57_9FIRM</name>
<evidence type="ECO:0000313" key="1">
    <source>
        <dbReference type="EMBL" id="SES96954.1"/>
    </source>
</evidence>